<dbReference type="STRING" id="1641165.XM38_16705"/>
<dbReference type="AlphaFoldDB" id="A0A1Z3HSF1"/>
<dbReference type="PANTHER" id="PTHR45033">
    <property type="match status" value="1"/>
</dbReference>
<dbReference type="SUPFAM" id="SSF51735">
    <property type="entry name" value="NAD(P)-binding Rossmann-fold domains"/>
    <property type="match status" value="1"/>
</dbReference>
<dbReference type="InterPro" id="IPR013154">
    <property type="entry name" value="ADH-like_N"/>
</dbReference>
<accession>A0A1Z3HSF1</accession>
<dbReference type="Pfam" id="PF00107">
    <property type="entry name" value="ADH_zinc_N"/>
    <property type="match status" value="1"/>
</dbReference>
<evidence type="ECO:0000259" key="1">
    <source>
        <dbReference type="SMART" id="SM00829"/>
    </source>
</evidence>
<dbReference type="OrthoDB" id="9787435at2"/>
<sequence>MKSIALTDAFGSDHLRLIATDLPDFGPDEILVKLQAAALNYVDLLLIKGDLNPDLSFPVMPVSDGAGVVEAVGSQVTEFQPGDRVVTTYIPDWIDGRYTPANSQMTTRPGMGRRPGQLAEYKSFRAHELIKRPTFLSAAEAATLPIAALTAWNALAYGQAKPGDTVLLHGTGGVSIFALQFAKAAGLRVIITSSSDHKLAKAAALGADHGINYRQTPDWVGEVLAATTGAGVDLVVETVGGQNLNRSLDALRLDGHISVVGFLEGQHSSLDLVSLNLKRAKLHGLSVGSRQDFADMLRAMAANQIHPVMDKTFPLEATPEAFRYLESGHHFGKVVIEI</sequence>
<dbReference type="RefSeq" id="WP_080811107.1">
    <property type="nucleotide sequence ID" value="NZ_CP021983.2"/>
</dbReference>
<dbReference type="Pfam" id="PF08240">
    <property type="entry name" value="ADH_N"/>
    <property type="match status" value="1"/>
</dbReference>
<dbReference type="PANTHER" id="PTHR45033:SF2">
    <property type="entry name" value="ZINC-TYPE ALCOHOL DEHYDROGENASE-LIKE PROTEIN C1773.06C"/>
    <property type="match status" value="1"/>
</dbReference>
<dbReference type="InterPro" id="IPR052711">
    <property type="entry name" value="Zinc_ADH-like"/>
</dbReference>
<dbReference type="InterPro" id="IPR011032">
    <property type="entry name" value="GroES-like_sf"/>
</dbReference>
<dbReference type="SUPFAM" id="SSF50129">
    <property type="entry name" value="GroES-like"/>
    <property type="match status" value="1"/>
</dbReference>
<dbReference type="InterPro" id="IPR020843">
    <property type="entry name" value="ER"/>
</dbReference>
<dbReference type="Gene3D" id="3.90.180.10">
    <property type="entry name" value="Medium-chain alcohol dehydrogenases, catalytic domain"/>
    <property type="match status" value="1"/>
</dbReference>
<dbReference type="Gene3D" id="3.40.50.720">
    <property type="entry name" value="NAD(P)-binding Rossmann-like Domain"/>
    <property type="match status" value="1"/>
</dbReference>
<proteinExistence type="predicted"/>
<protein>
    <submittedName>
        <fullName evidence="2">NAD(P)-dependent alcohol dehydrogenase</fullName>
    </submittedName>
</protein>
<dbReference type="EMBL" id="CP021983">
    <property type="protein sequence ID" value="ASC73241.1"/>
    <property type="molecule type" value="Genomic_DNA"/>
</dbReference>
<feature type="domain" description="Enoyl reductase (ER)" evidence="1">
    <location>
        <begin position="11"/>
        <end position="336"/>
    </location>
</feature>
<evidence type="ECO:0000313" key="3">
    <source>
        <dbReference type="Proteomes" id="UP000191901"/>
    </source>
</evidence>
<dbReference type="GO" id="GO:0016491">
    <property type="term" value="F:oxidoreductase activity"/>
    <property type="evidence" value="ECO:0007669"/>
    <property type="project" value="InterPro"/>
</dbReference>
<name>A0A1Z3HSF1_9CYAN</name>
<organism evidence="2 3">
    <name type="scientific">Halomicronema hongdechloris C2206</name>
    <dbReference type="NCBI Taxonomy" id="1641165"/>
    <lineage>
        <taxon>Bacteria</taxon>
        <taxon>Bacillati</taxon>
        <taxon>Cyanobacteriota</taxon>
        <taxon>Cyanophyceae</taxon>
        <taxon>Nodosilineales</taxon>
        <taxon>Nodosilineaceae</taxon>
        <taxon>Halomicronema</taxon>
    </lineage>
</organism>
<keyword evidence="3" id="KW-1185">Reference proteome</keyword>
<dbReference type="InterPro" id="IPR036291">
    <property type="entry name" value="NAD(P)-bd_dom_sf"/>
</dbReference>
<dbReference type="CDD" id="cd08276">
    <property type="entry name" value="MDR7"/>
    <property type="match status" value="1"/>
</dbReference>
<gene>
    <name evidence="2" type="primary">adhA</name>
    <name evidence="2" type="ORF">XM38_042030</name>
</gene>
<dbReference type="Proteomes" id="UP000191901">
    <property type="component" value="Chromosome"/>
</dbReference>
<dbReference type="SMART" id="SM00829">
    <property type="entry name" value="PKS_ER"/>
    <property type="match status" value="1"/>
</dbReference>
<evidence type="ECO:0000313" key="2">
    <source>
        <dbReference type="EMBL" id="ASC73241.1"/>
    </source>
</evidence>
<reference evidence="2 3" key="1">
    <citation type="journal article" date="2016" name="Biochim. Biophys. Acta">
        <title>Characterization of red-shifted phycobilisomes isolated from the chlorophyll f-containing cyanobacterium Halomicronema hongdechloris.</title>
        <authorList>
            <person name="Li Y."/>
            <person name="Lin Y."/>
            <person name="Garvey C.J."/>
            <person name="Birch D."/>
            <person name="Corkery R.W."/>
            <person name="Loughlin P.C."/>
            <person name="Scheer H."/>
            <person name="Willows R.D."/>
            <person name="Chen M."/>
        </authorList>
    </citation>
    <scope>NUCLEOTIDE SEQUENCE [LARGE SCALE GENOMIC DNA]</scope>
    <source>
        <strain evidence="2 3">C2206</strain>
    </source>
</reference>
<dbReference type="KEGG" id="hhg:XM38_042030"/>
<dbReference type="InterPro" id="IPR013149">
    <property type="entry name" value="ADH-like_C"/>
</dbReference>